<feature type="domain" description="Phosphatidic acid phosphatase type 2/haloperoxidase" evidence="1">
    <location>
        <begin position="332"/>
        <end position="434"/>
    </location>
</feature>
<dbReference type="Gene3D" id="1.10.606.20">
    <property type="match status" value="1"/>
</dbReference>
<dbReference type="InterPro" id="IPR000326">
    <property type="entry name" value="PAP2/HPO"/>
</dbReference>
<dbReference type="EMBL" id="MBUA01000023">
    <property type="protein sequence ID" value="MBC6491957.1"/>
    <property type="molecule type" value="Genomic_DNA"/>
</dbReference>
<dbReference type="RefSeq" id="WP_187257269.1">
    <property type="nucleotide sequence ID" value="NZ_JBHULF010000007.1"/>
</dbReference>
<dbReference type="Proteomes" id="UP000765802">
    <property type="component" value="Unassembled WGS sequence"/>
</dbReference>
<protein>
    <submittedName>
        <fullName evidence="2">Phosphoesterase</fullName>
    </submittedName>
</protein>
<gene>
    <name evidence="2" type="ORF">BC349_12915</name>
</gene>
<name>A0ABR7MAH0_9BACT</name>
<dbReference type="Pfam" id="PF01569">
    <property type="entry name" value="PAP2"/>
    <property type="match status" value="1"/>
</dbReference>
<sequence length="454" mass="50978">MKRLILVQPLIVFLLAAGGLLTGSCRQETQEVPADVEVATSWADLTIYITKNTPGNSPTFASRAFGYIGLTMYESVVYGDSAYQSVAPQLNGLGKLDAPEPGKTYHWPSALNAGQAAILRSIYIQAPDQHKATIDSLEKHYADIYGRIVKDDAVLKRSVAFGRKIAEQIFEWSKTDGGHRGYLRNFDKQMVFPETPGSWQPPLYAQSISHYPLHPHWGKNRTFLALDSAIADPVPIPYDTLPGSAYYQQFLQVYEKNKSLTQDEKEAAIWWGDDPDITFTPPGHSYYLATIAARKSGASLVKAAETFARTGMAVADAFRNCWKWKYRFFTERANTFIPQHIDQQWESFWPDPPFPAFPSGHAIQAAAAATVLTDLYGDRFAFTDSSHVGREKDEIRNVEFKARKFQSFWEVAEETALSRFYGGIHVPHDNEAGLEKGREIATNVNRLNWKKPTP</sequence>
<evidence type="ECO:0000313" key="2">
    <source>
        <dbReference type="EMBL" id="MBC6491957.1"/>
    </source>
</evidence>
<dbReference type="SUPFAM" id="SSF48317">
    <property type="entry name" value="Acid phosphatase/Vanadium-dependent haloperoxidase"/>
    <property type="match status" value="1"/>
</dbReference>
<dbReference type="PANTHER" id="PTHR34599">
    <property type="entry name" value="PEROXIDASE-RELATED"/>
    <property type="match status" value="1"/>
</dbReference>
<dbReference type="CDD" id="cd03398">
    <property type="entry name" value="PAP2_haloperoxidase"/>
    <property type="match status" value="1"/>
</dbReference>
<evidence type="ECO:0000313" key="3">
    <source>
        <dbReference type="Proteomes" id="UP000765802"/>
    </source>
</evidence>
<reference evidence="2 3" key="1">
    <citation type="submission" date="2016-07" db="EMBL/GenBank/DDBJ databases">
        <title>Genome analysis of Flavihumibacter stibioxidans YS-17.</title>
        <authorList>
            <person name="Shi K."/>
            <person name="Han Y."/>
            <person name="Wang G."/>
        </authorList>
    </citation>
    <scope>NUCLEOTIDE SEQUENCE [LARGE SCALE GENOMIC DNA]</scope>
    <source>
        <strain evidence="2 3">YS-17</strain>
    </source>
</reference>
<comment type="caution">
    <text evidence="2">The sequence shown here is derived from an EMBL/GenBank/DDBJ whole genome shotgun (WGS) entry which is preliminary data.</text>
</comment>
<organism evidence="2 3">
    <name type="scientific">Flavihumibacter stibioxidans</name>
    <dbReference type="NCBI Taxonomy" id="1834163"/>
    <lineage>
        <taxon>Bacteria</taxon>
        <taxon>Pseudomonadati</taxon>
        <taxon>Bacteroidota</taxon>
        <taxon>Chitinophagia</taxon>
        <taxon>Chitinophagales</taxon>
        <taxon>Chitinophagaceae</taxon>
        <taxon>Flavihumibacter</taxon>
    </lineage>
</organism>
<dbReference type="InterPro" id="IPR036938">
    <property type="entry name" value="PAP2/HPO_sf"/>
</dbReference>
<dbReference type="PANTHER" id="PTHR34599:SF1">
    <property type="entry name" value="PHOSPHATIDIC ACID PHOSPHATASE TYPE 2_HALOPEROXIDASE DOMAIN-CONTAINING PROTEIN"/>
    <property type="match status" value="1"/>
</dbReference>
<evidence type="ECO:0000259" key="1">
    <source>
        <dbReference type="Pfam" id="PF01569"/>
    </source>
</evidence>
<dbReference type="InterPro" id="IPR052559">
    <property type="entry name" value="V-haloperoxidase"/>
</dbReference>
<accession>A0ABR7MAH0</accession>
<proteinExistence type="predicted"/>
<keyword evidence="3" id="KW-1185">Reference proteome</keyword>
<dbReference type="PROSITE" id="PS51257">
    <property type="entry name" value="PROKAR_LIPOPROTEIN"/>
    <property type="match status" value="1"/>
</dbReference>